<accession>A0A3E2TS98</accession>
<keyword evidence="3" id="KW-0274">FAD</keyword>
<organism evidence="6 7">
    <name type="scientific">Coprococcus catus</name>
    <dbReference type="NCBI Taxonomy" id="116085"/>
    <lineage>
        <taxon>Bacteria</taxon>
        <taxon>Bacillati</taxon>
        <taxon>Bacillota</taxon>
        <taxon>Clostridia</taxon>
        <taxon>Lachnospirales</taxon>
        <taxon>Lachnospiraceae</taxon>
        <taxon>Coprococcus</taxon>
    </lineage>
</organism>
<dbReference type="InterPro" id="IPR004792">
    <property type="entry name" value="BaiN-like"/>
</dbReference>
<feature type="domain" description="RsdA/BaiN/AoA(So)-like Rossmann fold-like" evidence="4">
    <location>
        <begin position="4"/>
        <end position="412"/>
    </location>
</feature>
<dbReference type="Pfam" id="PF22780">
    <property type="entry name" value="HI0933_like_1st"/>
    <property type="match status" value="1"/>
</dbReference>
<name>A0A3E2TS98_9FIRM</name>
<evidence type="ECO:0000259" key="4">
    <source>
        <dbReference type="Pfam" id="PF03486"/>
    </source>
</evidence>
<feature type="domain" description="RsdA/BaiN/AoA(So)-like insert" evidence="5">
    <location>
        <begin position="197"/>
        <end position="358"/>
    </location>
</feature>
<dbReference type="Proteomes" id="UP000260773">
    <property type="component" value="Unassembled WGS sequence"/>
</dbReference>
<dbReference type="NCBIfam" id="TIGR00275">
    <property type="entry name" value="aminoacetone oxidase family FAD-binding enzyme"/>
    <property type="match status" value="1"/>
</dbReference>
<evidence type="ECO:0000313" key="7">
    <source>
        <dbReference type="Proteomes" id="UP000260773"/>
    </source>
</evidence>
<comment type="caution">
    <text evidence="6">The sequence shown here is derived from an EMBL/GenBank/DDBJ whole genome shotgun (WGS) entry which is preliminary data.</text>
</comment>
<dbReference type="InterPro" id="IPR023166">
    <property type="entry name" value="BaiN-like_dom_sf"/>
</dbReference>
<gene>
    <name evidence="6" type="ORF">DW070_01645</name>
</gene>
<dbReference type="Gene3D" id="1.10.8.260">
    <property type="entry name" value="HI0933 insert domain-like"/>
    <property type="match status" value="1"/>
</dbReference>
<dbReference type="AlphaFoldDB" id="A0A3E2TS98"/>
<dbReference type="PANTHER" id="PTHR42887:SF2">
    <property type="entry name" value="OS12G0638800 PROTEIN"/>
    <property type="match status" value="1"/>
</dbReference>
<proteinExistence type="predicted"/>
<dbReference type="EMBL" id="QVEP01000003">
    <property type="protein sequence ID" value="RGB81902.1"/>
    <property type="molecule type" value="Genomic_DNA"/>
</dbReference>
<reference evidence="6 7" key="1">
    <citation type="submission" date="2018-08" db="EMBL/GenBank/DDBJ databases">
        <title>A genome reference for cultivated species of the human gut microbiota.</title>
        <authorList>
            <person name="Zou Y."/>
            <person name="Xue W."/>
            <person name="Luo G."/>
        </authorList>
    </citation>
    <scope>NUCLEOTIDE SEQUENCE [LARGE SCALE GENOMIC DNA]</scope>
    <source>
        <strain evidence="6 7">AF45-17</strain>
    </source>
</reference>
<dbReference type="InterPro" id="IPR057661">
    <property type="entry name" value="RsdA/BaiN/AoA(So)_Rossmann"/>
</dbReference>
<dbReference type="InterPro" id="IPR055178">
    <property type="entry name" value="RsdA/BaiN/AoA(So)-like_dom"/>
</dbReference>
<dbReference type="Pfam" id="PF03486">
    <property type="entry name" value="HI0933_like"/>
    <property type="match status" value="1"/>
</dbReference>
<evidence type="ECO:0000313" key="6">
    <source>
        <dbReference type="EMBL" id="RGB81902.1"/>
    </source>
</evidence>
<dbReference type="PANTHER" id="PTHR42887">
    <property type="entry name" value="OS12G0638800 PROTEIN"/>
    <property type="match status" value="1"/>
</dbReference>
<keyword evidence="2" id="KW-0285">Flavoprotein</keyword>
<evidence type="ECO:0000259" key="5">
    <source>
        <dbReference type="Pfam" id="PF22780"/>
    </source>
</evidence>
<evidence type="ECO:0000256" key="3">
    <source>
        <dbReference type="ARBA" id="ARBA00022827"/>
    </source>
</evidence>
<dbReference type="SUPFAM" id="SSF160996">
    <property type="entry name" value="HI0933 insert domain-like"/>
    <property type="match status" value="1"/>
</dbReference>
<protein>
    <submittedName>
        <fullName evidence="6">NAD(P)/FAD-dependent oxidoreductase</fullName>
    </submittedName>
</protein>
<sequence length="422" mass="45218">MIYDVCIIGGGASGLAAAIAAGREGASVLVIERMDKTGKKILATGNGKCNLTNQAIRRGCISSGVYRSGQEVFPLHVLENFDAGDTLAFFESMGLYTKARDGYVYPMSEQAASVRDILCWELAEQKADVVTGQEVKKIRVGGKGLSKGGFTVYSVDNVYQCRKLIMACGGASASKLGSNGSGYRLAECLGHHVSAPVPALCALHCKEKYFKELAGIRLQGRVRLLTDGKVAAEDSGEIQLTAYGISGIPVFQVSRYAAKALQMKKTVTAVLDLMPAVSDKGLRARLMWQMHASPKWTMRMVLSGMMNSKLAACLLKCAGIDGGQPCCKVDDRALERLIALVKHHEVHINATNDFEQSQATAGGVDTREIEEKNMASKIVRGLYFTGELLDVDGICGGYNLQWAWATGILAGSDAGRSCRVKG</sequence>
<dbReference type="PRINTS" id="PR00411">
    <property type="entry name" value="PNDRDTASEI"/>
</dbReference>
<evidence type="ECO:0000256" key="1">
    <source>
        <dbReference type="ARBA" id="ARBA00001974"/>
    </source>
</evidence>
<comment type="cofactor">
    <cofactor evidence="1">
        <name>FAD</name>
        <dbReference type="ChEBI" id="CHEBI:57692"/>
    </cofactor>
</comment>
<dbReference type="RefSeq" id="WP_015514100.1">
    <property type="nucleotide sequence ID" value="NZ_JAQCWV010000001.1"/>
</dbReference>
<evidence type="ECO:0000256" key="2">
    <source>
        <dbReference type="ARBA" id="ARBA00022630"/>
    </source>
</evidence>
<dbReference type="Gene3D" id="3.50.50.60">
    <property type="entry name" value="FAD/NAD(P)-binding domain"/>
    <property type="match status" value="1"/>
</dbReference>
<dbReference type="SUPFAM" id="SSF51905">
    <property type="entry name" value="FAD/NAD(P)-binding domain"/>
    <property type="match status" value="1"/>
</dbReference>
<dbReference type="Gene3D" id="2.40.30.10">
    <property type="entry name" value="Translation factors"/>
    <property type="match status" value="1"/>
</dbReference>
<dbReference type="InterPro" id="IPR036188">
    <property type="entry name" value="FAD/NAD-bd_sf"/>
</dbReference>